<keyword evidence="1 6" id="KW-0963">Cytoplasm</keyword>
<comment type="caution">
    <text evidence="7">The sequence shown here is derived from an EMBL/GenBank/DDBJ whole genome shotgun (WGS) entry which is preliminary data.</text>
</comment>
<keyword evidence="3 6" id="KW-0489">Methyltransferase</keyword>
<reference evidence="7 8" key="1">
    <citation type="submission" date="2012-09" db="EMBL/GenBank/DDBJ databases">
        <title>Genome Sequence of alkane-degrading Bacterium Alcanivorax venustensis ISO4.</title>
        <authorList>
            <person name="Lai Q."/>
            <person name="Shao Z."/>
        </authorList>
    </citation>
    <scope>NUCLEOTIDE SEQUENCE [LARGE SCALE GENOMIC DNA]</scope>
    <source>
        <strain evidence="7 8">ISO4</strain>
    </source>
</reference>
<dbReference type="GO" id="GO:0008168">
    <property type="term" value="F:methyltransferase activity"/>
    <property type="evidence" value="ECO:0007669"/>
    <property type="project" value="UniProtKB-KW"/>
</dbReference>
<proteinExistence type="inferred from homology"/>
<keyword evidence="8" id="KW-1185">Reference proteome</keyword>
<comment type="function">
    <text evidence="6">Specifically methylates the N7 position of guanine in position 527 of 16S rRNA.</text>
</comment>
<feature type="binding site" evidence="6">
    <location>
        <begin position="126"/>
        <end position="127"/>
    </location>
    <ligand>
        <name>S-adenosyl-L-methionine</name>
        <dbReference type="ChEBI" id="CHEBI:59789"/>
    </ligand>
</feature>
<name>A0ABS0AG94_9GAMM</name>
<evidence type="ECO:0000256" key="5">
    <source>
        <dbReference type="ARBA" id="ARBA00022691"/>
    </source>
</evidence>
<comment type="similarity">
    <text evidence="6">Belongs to the methyltransferase superfamily. RNA methyltransferase RsmG family.</text>
</comment>
<protein>
    <recommendedName>
        <fullName evidence="6">Ribosomal RNA small subunit methyltransferase G</fullName>
        <ecNumber evidence="6">2.1.1.170</ecNumber>
    </recommendedName>
    <alternativeName>
        <fullName evidence="6">16S rRNA 7-methylguanosine methyltransferase</fullName>
        <shortName evidence="6">16S rRNA m7G methyltransferase</shortName>
    </alternativeName>
</protein>
<evidence type="ECO:0000256" key="6">
    <source>
        <dbReference type="HAMAP-Rule" id="MF_00074"/>
    </source>
</evidence>
<dbReference type="EMBL" id="ARXR01000005">
    <property type="protein sequence ID" value="MBF5052285.1"/>
    <property type="molecule type" value="Genomic_DNA"/>
</dbReference>
<dbReference type="Proteomes" id="UP000644441">
    <property type="component" value="Unassembled WGS sequence"/>
</dbReference>
<evidence type="ECO:0000256" key="4">
    <source>
        <dbReference type="ARBA" id="ARBA00022679"/>
    </source>
</evidence>
<dbReference type="PANTHER" id="PTHR31760:SF0">
    <property type="entry name" value="S-ADENOSYL-L-METHIONINE-DEPENDENT METHYLTRANSFERASES SUPERFAMILY PROTEIN"/>
    <property type="match status" value="1"/>
</dbReference>
<dbReference type="GO" id="GO:0032259">
    <property type="term" value="P:methylation"/>
    <property type="evidence" value="ECO:0007669"/>
    <property type="project" value="UniProtKB-KW"/>
</dbReference>
<comment type="caution">
    <text evidence="6">Lacks conserved residue(s) required for the propagation of feature annotation.</text>
</comment>
<evidence type="ECO:0000313" key="7">
    <source>
        <dbReference type="EMBL" id="MBF5052285.1"/>
    </source>
</evidence>
<sequence length="210" mass="22705">MTDRDRLAGGLQALGVSLNDAQQQALLDYRDLLVKWNRAYNLTAVRDPGEMIQRHLLDSLSVLAHLDDRDTLDVGTGAGLPGIPLAIARPDLRFVLLDSNGKKTRFVRHARRELGLSNVEVVNTRVEQYRNAPSQIISRAFAALPDMLQALAPLITDGSRVLAMKAAAADQELAGLPAGWRARVAPLSVPGLAEARVLVIASRAGSHVPE</sequence>
<dbReference type="SUPFAM" id="SSF53335">
    <property type="entry name" value="S-adenosyl-L-methionine-dependent methyltransferases"/>
    <property type="match status" value="1"/>
</dbReference>
<organism evidence="7 8">
    <name type="scientific">Alloalcanivorax venustensis ISO4</name>
    <dbReference type="NCBI Taxonomy" id="1177184"/>
    <lineage>
        <taxon>Bacteria</taxon>
        <taxon>Pseudomonadati</taxon>
        <taxon>Pseudomonadota</taxon>
        <taxon>Gammaproteobacteria</taxon>
        <taxon>Oceanospirillales</taxon>
        <taxon>Alcanivoracaceae</taxon>
        <taxon>Alloalcanivorax</taxon>
    </lineage>
</organism>
<dbReference type="HAMAP" id="MF_00074">
    <property type="entry name" value="16SrRNA_methyltr_G"/>
    <property type="match status" value="1"/>
</dbReference>
<feature type="binding site" evidence="6">
    <location>
        <position position="80"/>
    </location>
    <ligand>
        <name>S-adenosyl-L-methionine</name>
        <dbReference type="ChEBI" id="CHEBI:59789"/>
    </ligand>
</feature>
<dbReference type="InterPro" id="IPR003682">
    <property type="entry name" value="rRNA_ssu_MeTfrase_G"/>
</dbReference>
<feature type="binding site" evidence="6">
    <location>
        <position position="139"/>
    </location>
    <ligand>
        <name>S-adenosyl-L-methionine</name>
        <dbReference type="ChEBI" id="CHEBI:59789"/>
    </ligand>
</feature>
<evidence type="ECO:0000256" key="2">
    <source>
        <dbReference type="ARBA" id="ARBA00022552"/>
    </source>
</evidence>
<dbReference type="Gene3D" id="3.40.50.150">
    <property type="entry name" value="Vaccinia Virus protein VP39"/>
    <property type="match status" value="1"/>
</dbReference>
<comment type="subcellular location">
    <subcellularLocation>
        <location evidence="6">Cytoplasm</location>
    </subcellularLocation>
</comment>
<accession>A0ABS0AG94</accession>
<evidence type="ECO:0000256" key="1">
    <source>
        <dbReference type="ARBA" id="ARBA00022490"/>
    </source>
</evidence>
<evidence type="ECO:0000313" key="8">
    <source>
        <dbReference type="Proteomes" id="UP000644441"/>
    </source>
</evidence>
<gene>
    <name evidence="6" type="primary">rsmG</name>
    <name evidence="7" type="ORF">ISO4_00887</name>
</gene>
<dbReference type="InterPro" id="IPR029063">
    <property type="entry name" value="SAM-dependent_MTases_sf"/>
</dbReference>
<dbReference type="Pfam" id="PF02527">
    <property type="entry name" value="GidB"/>
    <property type="match status" value="1"/>
</dbReference>
<evidence type="ECO:0000256" key="3">
    <source>
        <dbReference type="ARBA" id="ARBA00022603"/>
    </source>
</evidence>
<comment type="catalytic activity">
    <reaction evidence="6">
        <text>guanosine(527) in 16S rRNA + S-adenosyl-L-methionine = N(7)-methylguanosine(527) in 16S rRNA + S-adenosyl-L-homocysteine</text>
        <dbReference type="Rhea" id="RHEA:42732"/>
        <dbReference type="Rhea" id="RHEA-COMP:10209"/>
        <dbReference type="Rhea" id="RHEA-COMP:10210"/>
        <dbReference type="ChEBI" id="CHEBI:57856"/>
        <dbReference type="ChEBI" id="CHEBI:59789"/>
        <dbReference type="ChEBI" id="CHEBI:74269"/>
        <dbReference type="ChEBI" id="CHEBI:74480"/>
        <dbReference type="EC" id="2.1.1.170"/>
    </reaction>
</comment>
<dbReference type="PIRSF" id="PIRSF003078">
    <property type="entry name" value="GidB"/>
    <property type="match status" value="1"/>
</dbReference>
<dbReference type="RefSeq" id="WP_194855300.1">
    <property type="nucleotide sequence ID" value="NZ_ARXR01000005.1"/>
</dbReference>
<keyword evidence="4 6" id="KW-0808">Transferase</keyword>
<keyword evidence="2 6" id="KW-0698">rRNA processing</keyword>
<dbReference type="NCBIfam" id="TIGR00138">
    <property type="entry name" value="rsmG_gidB"/>
    <property type="match status" value="1"/>
</dbReference>
<feature type="binding site" evidence="6">
    <location>
        <position position="75"/>
    </location>
    <ligand>
        <name>S-adenosyl-L-methionine</name>
        <dbReference type="ChEBI" id="CHEBI:59789"/>
    </ligand>
</feature>
<keyword evidence="5 6" id="KW-0949">S-adenosyl-L-methionine</keyword>
<dbReference type="PANTHER" id="PTHR31760">
    <property type="entry name" value="S-ADENOSYL-L-METHIONINE-DEPENDENT METHYLTRANSFERASES SUPERFAMILY PROTEIN"/>
    <property type="match status" value="1"/>
</dbReference>
<dbReference type="EC" id="2.1.1.170" evidence="6"/>